<accession>E6X075</accession>
<dbReference type="InterPro" id="IPR009078">
    <property type="entry name" value="Ferritin-like_SF"/>
</dbReference>
<dbReference type="EMBL" id="CP002452">
    <property type="protein sequence ID" value="ADV45664.1"/>
    <property type="molecule type" value="Genomic_DNA"/>
</dbReference>
<dbReference type="RefSeq" id="WP_013553360.1">
    <property type="nucleotide sequence ID" value="NC_014935.1"/>
</dbReference>
<dbReference type="Proteomes" id="UP000008633">
    <property type="component" value="Chromosome"/>
</dbReference>
<dbReference type="PIRSF" id="PIRSF012318">
    <property type="entry name" value="UCP012318"/>
    <property type="match status" value="1"/>
</dbReference>
<dbReference type="eggNOG" id="COG2833">
    <property type="taxonomic scope" value="Bacteria"/>
</dbReference>
<dbReference type="AlphaFoldDB" id="E6X075"/>
<dbReference type="InterPro" id="IPR007402">
    <property type="entry name" value="DUF455"/>
</dbReference>
<protein>
    <recommendedName>
        <fullName evidence="3">DUF455 domain-containing protein</fullName>
    </recommendedName>
</protein>
<reference evidence="1 2" key="1">
    <citation type="journal article" date="2011" name="Stand. Genomic Sci.">
        <title>Complete genome sequence of Nitratifractor salsuginis type strain (E9I37-1).</title>
        <authorList>
            <person name="Anderson I."/>
            <person name="Sikorski J."/>
            <person name="Zeytun A."/>
            <person name="Nolan M."/>
            <person name="Lapidus A."/>
            <person name="Lucas S."/>
            <person name="Hammon N."/>
            <person name="Deshpande S."/>
            <person name="Cheng J.F."/>
            <person name="Tapia R."/>
            <person name="Han C."/>
            <person name="Goodwin L."/>
            <person name="Pitluck S."/>
            <person name="Liolios K."/>
            <person name="Pagani I."/>
            <person name="Ivanova N."/>
            <person name="Huntemann M."/>
            <person name="Mavromatis K."/>
            <person name="Ovchinikova G."/>
            <person name="Pati A."/>
            <person name="Chen A."/>
            <person name="Palaniappan K."/>
            <person name="Land M."/>
            <person name="Hauser L."/>
            <person name="Brambilla E.M."/>
            <person name="Ngatchou-Djao O.D."/>
            <person name="Rohde M."/>
            <person name="Tindall B.J."/>
            <person name="Goker M."/>
            <person name="Detter J.C."/>
            <person name="Woyke T."/>
            <person name="Bristow J."/>
            <person name="Eisen J.A."/>
            <person name="Markowitz V."/>
            <person name="Hugenholtz P."/>
            <person name="Klenk H.P."/>
            <person name="Kyrpides N.C."/>
        </authorList>
    </citation>
    <scope>NUCLEOTIDE SEQUENCE [LARGE SCALE GENOMIC DNA]</scope>
    <source>
        <strain evidence="2">DSM 16511 / JCM 12458 / E9I37-1</strain>
    </source>
</reference>
<reference evidence="2" key="2">
    <citation type="submission" date="2011-01" db="EMBL/GenBank/DDBJ databases">
        <title>The complete genome of Nitratifractor salsuginis DSM 16511.</title>
        <authorList>
            <consortium name="US DOE Joint Genome Institute (JGI-PGF)"/>
            <person name="Lucas S."/>
            <person name="Copeland A."/>
            <person name="Lapidus A."/>
            <person name="Bruce D."/>
            <person name="Goodwin L."/>
            <person name="Pitluck S."/>
            <person name="Kyrpides N."/>
            <person name="Mavromatis K."/>
            <person name="Ivanova N."/>
            <person name="Mikhailova N."/>
            <person name="Zeytun A."/>
            <person name="Detter J.C."/>
            <person name="Tapia R."/>
            <person name="Han C."/>
            <person name="Land M."/>
            <person name="Hauser L."/>
            <person name="Markowitz V."/>
            <person name="Cheng J.-F."/>
            <person name="Hugenholtz P."/>
            <person name="Woyke T."/>
            <person name="Wu D."/>
            <person name="Tindall B."/>
            <person name="Schuetze A."/>
            <person name="Brambilla E."/>
            <person name="Klenk H.-P."/>
            <person name="Eisen J.A."/>
        </authorList>
    </citation>
    <scope>NUCLEOTIDE SEQUENCE [LARGE SCALE GENOMIC DNA]</scope>
    <source>
        <strain evidence="2">DSM 16511 / JCM 12458 / E9I37-1</strain>
    </source>
</reference>
<dbReference type="STRING" id="749222.Nitsa_0394"/>
<gene>
    <name evidence="1" type="ordered locus">Nitsa_0394</name>
</gene>
<organism evidence="1 2">
    <name type="scientific">Nitratifractor salsuginis (strain DSM 16511 / JCM 12458 / E9I37-1)</name>
    <dbReference type="NCBI Taxonomy" id="749222"/>
    <lineage>
        <taxon>Bacteria</taxon>
        <taxon>Pseudomonadati</taxon>
        <taxon>Campylobacterota</taxon>
        <taxon>Epsilonproteobacteria</taxon>
        <taxon>Campylobacterales</taxon>
        <taxon>Sulfurovaceae</taxon>
        <taxon>Nitratifractor</taxon>
    </lineage>
</organism>
<dbReference type="SUPFAM" id="SSF47240">
    <property type="entry name" value="Ferritin-like"/>
    <property type="match status" value="1"/>
</dbReference>
<evidence type="ECO:0008006" key="3">
    <source>
        <dbReference type="Google" id="ProtNLM"/>
    </source>
</evidence>
<dbReference type="HOGENOM" id="CLU_035354_0_0_7"/>
<sequence length="273" mass="31537">MTFYSLAEKALQSADIDEKASAISRLMRYCSTGDDRPESGFAPWSFEAPSYASRCRIVDPRELPRRRSFDTPKGLAILLHAIAHIEYSAVDLALDAVYRFPAMPTAFRRDWLEVAEDEVRHFRMLEAILEELGYRYGDFPVHRGLFDAAKHTEGDILHRMAVIPRHYEATGLDVNPRIMEKLRPFAHKEAVATTIEALETIYREEIDHVRKGDRWFRYCCEQRGLESERTFREILDRYDLRKRQGNFLNVPARKAAGFTCAELKDLGAAECED</sequence>
<dbReference type="OrthoDB" id="9778629at2"/>
<dbReference type="KEGG" id="nsa:Nitsa_0394"/>
<dbReference type="InterPro" id="IPR011197">
    <property type="entry name" value="UCP012318"/>
</dbReference>
<proteinExistence type="predicted"/>
<evidence type="ECO:0000313" key="2">
    <source>
        <dbReference type="Proteomes" id="UP000008633"/>
    </source>
</evidence>
<name>E6X075_NITSE</name>
<keyword evidence="2" id="KW-1185">Reference proteome</keyword>
<dbReference type="PANTHER" id="PTHR42782">
    <property type="entry name" value="SI:CH73-314G15.3"/>
    <property type="match status" value="1"/>
</dbReference>
<evidence type="ECO:0000313" key="1">
    <source>
        <dbReference type="EMBL" id="ADV45664.1"/>
    </source>
</evidence>
<dbReference type="Pfam" id="PF04305">
    <property type="entry name" value="DUF455"/>
    <property type="match status" value="1"/>
</dbReference>
<dbReference type="PANTHER" id="PTHR42782:SF4">
    <property type="entry name" value="DUF455 DOMAIN-CONTAINING PROTEIN"/>
    <property type="match status" value="1"/>
</dbReference>
<dbReference type="CDD" id="cd00657">
    <property type="entry name" value="Ferritin_like"/>
    <property type="match status" value="1"/>
</dbReference>